<dbReference type="InterPro" id="IPR008969">
    <property type="entry name" value="CarboxyPept-like_regulatory"/>
</dbReference>
<evidence type="ECO:0000313" key="3">
    <source>
        <dbReference type="Proteomes" id="UP000199373"/>
    </source>
</evidence>
<reference evidence="2 3" key="1">
    <citation type="submission" date="2016-10" db="EMBL/GenBank/DDBJ databases">
        <authorList>
            <person name="de Groot N.N."/>
        </authorList>
    </citation>
    <scope>NUCLEOTIDE SEQUENCE [LARGE SCALE GENOMIC DNA]</scope>
    <source>
        <strain evidence="2 3">TC2-24</strain>
    </source>
</reference>
<protein>
    <submittedName>
        <fullName evidence="2">CarboxypepD_reg-like domain-containing protein</fullName>
    </submittedName>
</protein>
<proteinExistence type="predicted"/>
<dbReference type="AlphaFoldDB" id="A0A1I0N5Q0"/>
<dbReference type="SUPFAM" id="SSF56935">
    <property type="entry name" value="Porins"/>
    <property type="match status" value="1"/>
</dbReference>
<sequence length="837" mass="95946">MKRLLFTCLMTGLALIVSAQVKISGYVTDSQSGKPLGKVIVSARDQENKMKGFTQTKTDGTYTLTVAGEYLHFSIIGYKKKTINLTAGRTIYDVALEQSVIELKEVKVKARKIRQRGDTLIYHVATFAKDGDRSIGDVLKKMPGIQVANDGKISYNGMPINKFYIEGKDLLQGKYGLATKGVEHQDVSSVEVMTNHQPIKALKSLSESEQAAINLRLKDGSKSHLITTIQAAIGLPSLWNSNLTTMMFSKQWQMISTYKTNNTGEDLLNDIREHASFLEPPRQEFHETDYLSLPVDRLSELKQNRTLFNKSHLLSTNWIFGIGQDATLDAQVSYLSDRQHADHQTNSVYFLAEGSRLIEDRLHSKNGLQELSVKLTAEVNRDSNYLNNILRAELDWHDGDVQTTGTYNTSQHLYQPHHQLSNTLEFIHRKGKNALTLNSHHQMDWLPQYTSVMSGVQPYRQELNRRSFYSDQHVNYDLGMGMFVVAMEGGMNYINRRLNNYHTYRYQTYLTPTLRYPHRDFNFTFRLPLNYYHYDFDGSKRDDVSYGTSLGVSYRGIPHLSLSLTGDISENPYNISSHYDGLLMTNYRTMTRGTTEYGTATGKSLTLSTFYQNTTNGIFGFLTVSHMWNKNPFVSIQSFDGNWLINGLMLSPNHSRSWLVNGNIETLFPLVGGMFKLYARWLQFDREMMTDDALTAYRNNSLSLDAIVNGTLFRKLNWKYELEYNSSHLCVDDGGATTLRDFEHSFSLYYSPIRKLSFSLIGEYYHNEIATRQYSDYFLMDSKAILKFRSNLELALTLNNIFNVNHYSHTIYNEMMSISESQPIRGRELLLSIYFRP</sequence>
<dbReference type="RefSeq" id="WP_091915090.1">
    <property type="nucleotide sequence ID" value="NZ_FOIQ01000002.1"/>
</dbReference>
<feature type="chain" id="PRO_5011640694" evidence="1">
    <location>
        <begin position="20"/>
        <end position="837"/>
    </location>
</feature>
<evidence type="ECO:0000313" key="2">
    <source>
        <dbReference type="EMBL" id="SEV96415.1"/>
    </source>
</evidence>
<name>A0A1I0N5Q0_9BACT</name>
<keyword evidence="1" id="KW-0732">Signal</keyword>
<dbReference type="SUPFAM" id="SSF49464">
    <property type="entry name" value="Carboxypeptidase regulatory domain-like"/>
    <property type="match status" value="1"/>
</dbReference>
<gene>
    <name evidence="2" type="ORF">SAMN04487850_0989</name>
</gene>
<evidence type="ECO:0000256" key="1">
    <source>
        <dbReference type="SAM" id="SignalP"/>
    </source>
</evidence>
<organism evidence="2 3">
    <name type="scientific">Prevotella aff. ruminicola Tc2-24</name>
    <dbReference type="NCBI Taxonomy" id="81582"/>
    <lineage>
        <taxon>Bacteria</taxon>
        <taxon>Pseudomonadati</taxon>
        <taxon>Bacteroidota</taxon>
        <taxon>Bacteroidia</taxon>
        <taxon>Bacteroidales</taxon>
        <taxon>Prevotellaceae</taxon>
        <taxon>Prevotella</taxon>
    </lineage>
</organism>
<dbReference type="Gene3D" id="2.60.40.1120">
    <property type="entry name" value="Carboxypeptidase-like, regulatory domain"/>
    <property type="match status" value="1"/>
</dbReference>
<feature type="signal peptide" evidence="1">
    <location>
        <begin position="1"/>
        <end position="19"/>
    </location>
</feature>
<keyword evidence="3" id="KW-1185">Reference proteome</keyword>
<accession>A0A1I0N5Q0</accession>
<dbReference type="Proteomes" id="UP000199373">
    <property type="component" value="Unassembled WGS sequence"/>
</dbReference>
<dbReference type="EMBL" id="FOIQ01000002">
    <property type="protein sequence ID" value="SEV96415.1"/>
    <property type="molecule type" value="Genomic_DNA"/>
</dbReference>